<evidence type="ECO:0000313" key="1">
    <source>
        <dbReference type="EMBL" id="QQV77918.1"/>
    </source>
</evidence>
<dbReference type="AlphaFoldDB" id="A0A974NW56"/>
<protein>
    <submittedName>
        <fullName evidence="1">Uncharacterized protein</fullName>
    </submittedName>
</protein>
<dbReference type="RefSeq" id="WP_202094837.1">
    <property type="nucleotide sequence ID" value="NZ_CP061035.1"/>
</dbReference>
<dbReference type="Proteomes" id="UP000595894">
    <property type="component" value="Chromosome"/>
</dbReference>
<organism evidence="1 2">
    <name type="scientific">Sphingomonas aliaeris</name>
    <dbReference type="NCBI Taxonomy" id="2759526"/>
    <lineage>
        <taxon>Bacteria</taxon>
        <taxon>Pseudomonadati</taxon>
        <taxon>Pseudomonadota</taxon>
        <taxon>Alphaproteobacteria</taxon>
        <taxon>Sphingomonadales</taxon>
        <taxon>Sphingomonadaceae</taxon>
        <taxon>Sphingomonas</taxon>
    </lineage>
</organism>
<proteinExistence type="predicted"/>
<gene>
    <name evidence="1" type="ORF">H5J25_03985</name>
</gene>
<evidence type="ECO:0000313" key="2">
    <source>
        <dbReference type="Proteomes" id="UP000595894"/>
    </source>
</evidence>
<dbReference type="EMBL" id="CP061035">
    <property type="protein sequence ID" value="QQV77918.1"/>
    <property type="molecule type" value="Genomic_DNA"/>
</dbReference>
<keyword evidence="2" id="KW-1185">Reference proteome</keyword>
<dbReference type="KEGG" id="sari:H5J25_03985"/>
<reference evidence="2" key="1">
    <citation type="submission" date="2020-09" db="EMBL/GenBank/DDBJ databases">
        <title>Sphingomonas sp., a new species isolated from pork steak.</title>
        <authorList>
            <person name="Heidler von Heilborn D."/>
        </authorList>
    </citation>
    <scope>NUCLEOTIDE SEQUENCE [LARGE SCALE GENOMIC DNA]</scope>
</reference>
<name>A0A974NW56_9SPHN</name>
<sequence length="226" mass="24341">MSGVVGIDADPGMSPEGARLAMEMRMFPLAVCRARQALFRRNIELNVRSATPLLDIVAKATGLELSDVACDIRPPPGWPIRSLQGAGLATLESVDRQFSFTPKAILRRHRKAGLIVRWDPANKDVIGVRIVGNSIEMTVVAGPLQLDTLDGRARLRVPWGIPATLAAAMPGRPVSQIVEHPWLQTTSWPVVAVIDDGGATVLTFQTGHAAWPTPTSAEDSYGREPA</sequence>
<accession>A0A974NW56</accession>